<reference evidence="3 4" key="1">
    <citation type="submission" date="2017-07" db="EMBL/GenBank/DDBJ databases">
        <title>Tamlnaduibacter salinus (Mi-7) genome sequencing.</title>
        <authorList>
            <person name="Verma A."/>
            <person name="Krishnamurthi S."/>
        </authorList>
    </citation>
    <scope>NUCLEOTIDE SEQUENCE [LARGE SCALE GENOMIC DNA]</scope>
    <source>
        <strain evidence="3 4">Mi-7</strain>
    </source>
</reference>
<dbReference type="InterPro" id="IPR010657">
    <property type="entry name" value="ImpA_N"/>
</dbReference>
<protein>
    <submittedName>
        <fullName evidence="3">Type VI secretion system ImpA domain-containing protein</fullName>
    </submittedName>
</protein>
<dbReference type="EMBL" id="NMPM01000055">
    <property type="protein sequence ID" value="PAV25568.1"/>
    <property type="molecule type" value="Genomic_DNA"/>
</dbReference>
<accession>A0A2A2I2B7</accession>
<gene>
    <name evidence="3" type="ORF">CF392_10235</name>
</gene>
<organism evidence="3 4">
    <name type="scientific">Tamilnaduibacter salinus</name>
    <dbReference type="NCBI Taxonomy" id="1484056"/>
    <lineage>
        <taxon>Bacteria</taxon>
        <taxon>Pseudomonadati</taxon>
        <taxon>Pseudomonadota</taxon>
        <taxon>Gammaproteobacteria</taxon>
        <taxon>Pseudomonadales</taxon>
        <taxon>Marinobacteraceae</taxon>
        <taxon>Tamilnaduibacter</taxon>
    </lineage>
</organism>
<dbReference type="PANTHER" id="PTHR37024">
    <property type="entry name" value="TYPE VI SECRETION SYSTEM DUF2094 AND IMPA-RELATED DOMAIN PROTEIN"/>
    <property type="match status" value="1"/>
</dbReference>
<dbReference type="NCBIfam" id="TIGR03362">
    <property type="entry name" value="VI_chp_7"/>
    <property type="match status" value="1"/>
</dbReference>
<feature type="compositionally biased region" description="Low complexity" evidence="1">
    <location>
        <begin position="201"/>
        <end position="218"/>
    </location>
</feature>
<sequence length="476" mass="51865">MQAVEQHPYVEQVLTPIPGDSPVGEALGEDERLTFLEDEVMKMGSLAQTDIDWGKVESESLALLTDTSKDLKVLGFLLLALQRGGNGERFALSLHLLRRALEAWWTDAWPWPGEKGKRPRNLMFRQMLKRAAGEVEKVSFDAAKGDGRAFCLDELKALADAADTHGLSDGGLDPLRRAIEALPQPSQAPAPKADESGAANEAPSSAKSAAGGSAPSEKPTVDSLSLDTGSERATRQSLLRVADLLTETSPTEPLGYQLRRYAIWHSITAAPPSRDGVRSDLAAVSADRVADYREALEREADVALWHRIEQSLAVSPFWLEGHYLSAQAAERLGHTACADAIRQALTAFLDRLPALADMTFSDGTPFLPDTVSHWLLNSGSGGGGTGESWDQAYETARETLGQRGLAPAMQLLEDGLAEAREPRARFYWRLKSAELLAESGLSTLARQHLNDLRAQTRDLQLEDWEPGLMARLERAS</sequence>
<comment type="caution">
    <text evidence="3">The sequence shown here is derived from an EMBL/GenBank/DDBJ whole genome shotgun (WGS) entry which is preliminary data.</text>
</comment>
<dbReference type="InterPro" id="IPR017739">
    <property type="entry name" value="T6SS-assoc_VCA0119"/>
</dbReference>
<evidence type="ECO:0000313" key="3">
    <source>
        <dbReference type="EMBL" id="PAV25568.1"/>
    </source>
</evidence>
<dbReference type="Proteomes" id="UP000218332">
    <property type="component" value="Unassembled WGS sequence"/>
</dbReference>
<dbReference type="Pfam" id="PF16989">
    <property type="entry name" value="T6SS_VasJ"/>
    <property type="match status" value="1"/>
</dbReference>
<evidence type="ECO:0000313" key="4">
    <source>
        <dbReference type="Proteomes" id="UP000218332"/>
    </source>
</evidence>
<name>A0A2A2I2B7_9GAMM</name>
<feature type="region of interest" description="Disordered" evidence="1">
    <location>
        <begin position="185"/>
        <end position="229"/>
    </location>
</feature>
<dbReference type="AlphaFoldDB" id="A0A2A2I2B7"/>
<evidence type="ECO:0000259" key="2">
    <source>
        <dbReference type="Pfam" id="PF06812"/>
    </source>
</evidence>
<dbReference type="PANTHER" id="PTHR37024:SF3">
    <property type="entry name" value="TYPE VI SECRETION SYSTEM PROTEIN TSSA"/>
    <property type="match status" value="1"/>
</dbReference>
<dbReference type="RefSeq" id="WP_095611365.1">
    <property type="nucleotide sequence ID" value="NZ_NMPM01000055.1"/>
</dbReference>
<feature type="domain" description="ImpA N-terminal" evidence="2">
    <location>
        <begin position="14"/>
        <end position="126"/>
    </location>
</feature>
<dbReference type="Pfam" id="PF06812">
    <property type="entry name" value="ImpA_N"/>
    <property type="match status" value="1"/>
</dbReference>
<keyword evidence="4" id="KW-1185">Reference proteome</keyword>
<evidence type="ECO:0000256" key="1">
    <source>
        <dbReference type="SAM" id="MobiDB-lite"/>
    </source>
</evidence>
<proteinExistence type="predicted"/>